<gene>
    <name evidence="1" type="ORF">UT08_C0015G0017</name>
</gene>
<proteinExistence type="predicted"/>
<dbReference type="Proteomes" id="UP000034081">
    <property type="component" value="Unassembled WGS sequence"/>
</dbReference>
<protein>
    <submittedName>
        <fullName evidence="1">Uncharacterized protein</fullName>
    </submittedName>
</protein>
<organism evidence="1 2">
    <name type="scientific">Candidatus Woesebacteria bacterium GW2011_GWB1_38_8</name>
    <dbReference type="NCBI Taxonomy" id="1618570"/>
    <lineage>
        <taxon>Bacteria</taxon>
        <taxon>Candidatus Woeseibacteriota</taxon>
    </lineage>
</organism>
<evidence type="ECO:0000313" key="1">
    <source>
        <dbReference type="EMBL" id="KKQ84681.1"/>
    </source>
</evidence>
<sequence>MLQILIDGQAALRKEMKEGQGSLRKEMREGFKKVNKLLDTIGKSVAYLEDDAPTREEHDKLEKRVTKVEKKLQIQASA</sequence>
<reference evidence="1 2" key="1">
    <citation type="journal article" date="2015" name="Nature">
        <title>rRNA introns, odd ribosomes, and small enigmatic genomes across a large radiation of phyla.</title>
        <authorList>
            <person name="Brown C.T."/>
            <person name="Hug L.A."/>
            <person name="Thomas B.C."/>
            <person name="Sharon I."/>
            <person name="Castelle C.J."/>
            <person name="Singh A."/>
            <person name="Wilkins M.J."/>
            <person name="Williams K.H."/>
            <person name="Banfield J.F."/>
        </authorList>
    </citation>
    <scope>NUCLEOTIDE SEQUENCE [LARGE SCALE GENOMIC DNA]</scope>
</reference>
<evidence type="ECO:0000313" key="2">
    <source>
        <dbReference type="Proteomes" id="UP000034081"/>
    </source>
</evidence>
<dbReference type="AlphaFoldDB" id="A0A0G0P5V8"/>
<dbReference type="EMBL" id="LBVL01000015">
    <property type="protein sequence ID" value="KKQ84681.1"/>
    <property type="molecule type" value="Genomic_DNA"/>
</dbReference>
<accession>A0A0G0P5V8</accession>
<comment type="caution">
    <text evidence="1">The sequence shown here is derived from an EMBL/GenBank/DDBJ whole genome shotgun (WGS) entry which is preliminary data.</text>
</comment>
<name>A0A0G0P5V8_9BACT</name>